<evidence type="ECO:0000259" key="5">
    <source>
        <dbReference type="PROSITE" id="PS50888"/>
    </source>
</evidence>
<evidence type="ECO:0000256" key="1">
    <source>
        <dbReference type="ARBA" id="ARBA00004123"/>
    </source>
</evidence>
<gene>
    <name evidence="6" type="ORF">RUM43_012152</name>
</gene>
<keyword evidence="2" id="KW-0805">Transcription regulation</keyword>
<proteinExistence type="predicted"/>
<dbReference type="Gene3D" id="4.10.280.10">
    <property type="entry name" value="Helix-loop-helix DNA-binding domain"/>
    <property type="match status" value="1"/>
</dbReference>
<evidence type="ECO:0000256" key="2">
    <source>
        <dbReference type="ARBA" id="ARBA00023015"/>
    </source>
</evidence>
<accession>A0AAN8Q3S0</accession>
<protein>
    <recommendedName>
        <fullName evidence="5">BHLH domain-containing protein</fullName>
    </recommendedName>
</protein>
<dbReference type="InterPro" id="IPR050370">
    <property type="entry name" value="HES_HEY"/>
</dbReference>
<evidence type="ECO:0000313" key="7">
    <source>
        <dbReference type="Proteomes" id="UP001372834"/>
    </source>
</evidence>
<comment type="caution">
    <text evidence="6">The sequence shown here is derived from an EMBL/GenBank/DDBJ whole genome shotgun (WGS) entry which is preliminary data.</text>
</comment>
<dbReference type="SUPFAM" id="SSF47459">
    <property type="entry name" value="HLH, helix-loop-helix DNA-binding domain"/>
    <property type="match status" value="1"/>
</dbReference>
<dbReference type="InterPro" id="IPR011598">
    <property type="entry name" value="bHLH_dom"/>
</dbReference>
<organism evidence="6 7">
    <name type="scientific">Polyplax serrata</name>
    <name type="common">Common mouse louse</name>
    <dbReference type="NCBI Taxonomy" id="468196"/>
    <lineage>
        <taxon>Eukaryota</taxon>
        <taxon>Metazoa</taxon>
        <taxon>Ecdysozoa</taxon>
        <taxon>Arthropoda</taxon>
        <taxon>Hexapoda</taxon>
        <taxon>Insecta</taxon>
        <taxon>Pterygota</taxon>
        <taxon>Neoptera</taxon>
        <taxon>Paraneoptera</taxon>
        <taxon>Psocodea</taxon>
        <taxon>Troctomorpha</taxon>
        <taxon>Phthiraptera</taxon>
        <taxon>Anoplura</taxon>
        <taxon>Polyplacidae</taxon>
        <taxon>Polyplax</taxon>
    </lineage>
</organism>
<evidence type="ECO:0000256" key="4">
    <source>
        <dbReference type="ARBA" id="ARBA00023242"/>
    </source>
</evidence>
<dbReference type="Proteomes" id="UP001372834">
    <property type="component" value="Unassembled WGS sequence"/>
</dbReference>
<dbReference type="InterPro" id="IPR036638">
    <property type="entry name" value="HLH_DNA-bd_sf"/>
</dbReference>
<name>A0AAN8Q3S0_POLSC</name>
<keyword evidence="3" id="KW-0804">Transcription</keyword>
<dbReference type="GO" id="GO:0046983">
    <property type="term" value="F:protein dimerization activity"/>
    <property type="evidence" value="ECO:0007669"/>
    <property type="project" value="InterPro"/>
</dbReference>
<feature type="domain" description="BHLH" evidence="5">
    <location>
        <begin position="26"/>
        <end position="107"/>
    </location>
</feature>
<dbReference type="GO" id="GO:0005634">
    <property type="term" value="C:nucleus"/>
    <property type="evidence" value="ECO:0007669"/>
    <property type="project" value="UniProtKB-SubCell"/>
</dbReference>
<evidence type="ECO:0000256" key="3">
    <source>
        <dbReference type="ARBA" id="ARBA00023163"/>
    </source>
</evidence>
<keyword evidence="4" id="KW-0539">Nucleus</keyword>
<sequence length="107" mass="12672">MPVSEDKFQRPLRMGTSKTVMSKAEQRKSNKPIMEKRRRARINHCLNELKTLILDAMKKDYCYKGMQALDPKEQQHKCRAIAAVTRVYCFVYVKKPTWCYLVRCTLK</sequence>
<dbReference type="EMBL" id="JAWJWE010000005">
    <property type="protein sequence ID" value="KAK6634750.1"/>
    <property type="molecule type" value="Genomic_DNA"/>
</dbReference>
<dbReference type="Pfam" id="PF00010">
    <property type="entry name" value="HLH"/>
    <property type="match status" value="1"/>
</dbReference>
<evidence type="ECO:0000313" key="6">
    <source>
        <dbReference type="EMBL" id="KAK6634750.1"/>
    </source>
</evidence>
<comment type="subcellular location">
    <subcellularLocation>
        <location evidence="1">Nucleus</location>
    </subcellularLocation>
</comment>
<reference evidence="6 7" key="1">
    <citation type="submission" date="2023-10" db="EMBL/GenBank/DDBJ databases">
        <title>Genomes of two closely related lineages of the louse Polyplax serrata with different host specificities.</title>
        <authorList>
            <person name="Martinu J."/>
            <person name="Tarabai H."/>
            <person name="Stefka J."/>
            <person name="Hypsa V."/>
        </authorList>
    </citation>
    <scope>NUCLEOTIDE SEQUENCE [LARGE SCALE GENOMIC DNA]</scope>
    <source>
        <strain evidence="6">HR10_N</strain>
    </source>
</reference>
<dbReference type="PROSITE" id="PS50888">
    <property type="entry name" value="BHLH"/>
    <property type="match status" value="1"/>
</dbReference>
<dbReference type="AlphaFoldDB" id="A0AAN8Q3S0"/>
<dbReference type="PANTHER" id="PTHR10985">
    <property type="entry name" value="BASIC HELIX-LOOP-HELIX TRANSCRIPTION FACTOR, HES-RELATED"/>
    <property type="match status" value="1"/>
</dbReference>